<dbReference type="Pfam" id="PF00400">
    <property type="entry name" value="WD40"/>
    <property type="match status" value="4"/>
</dbReference>
<sequence>MQYYCQLHSLPYTQVCLQHDCTRKGPLCDMCTDTHDTHTIKNLDTYINEQVKYLNAEYQTNIMQKLEQLKTFFHSKISQLLIDVSQIDEKRKKELVKQLKSEKMSIQQFQSKLIELVQRDQLKDKEYLESFYEQILDIEKQLKQAFSQLPIKQASPQQYTQTTSQSQNILNYKSNISDGREISPELTNRSNKSNKSNRSKEPIFQQKQASISPIRKQLLQRDLMPVGSFNNSKLKNYFTEQDSQQSARSKQDTLNSFKITKPFDLDKSSDKVQNQESYQSKQKSSNSSFEIQRPVEPFKVNNMQTQSIDLLPKSPESKLFNKSPNTLKSPQQESVFKYIQQEQPHQTGYFASQKHQTQNDNKSFLKDNNSIREYVTLKDEKQQQNQNLITPMTIEILNQYQDNYTNDENNQKIQQSVFQDYQQSYEQHYSISNQLLFEPTELNNIQQQNSIKQSTSSQSNFQPQQFNENRSQLDLSYISSKSKGPPQVKLNLNLLNPLSIENEQTLKAHDKSVKDLKLMDSDKIISCSKDGSIKIWDKRSRQLKMTLKEHQDQVLCIAFSKKRIIASGSVDKTVRIWKPCPFWKQVYICEGHADRIRSLEFVGNYIASGSDDTYVKFWNYDGQLQHSFKTNARVSAFAAERHNLIIASGKNLILYDTQTNNKILEVGAHKNLILCLALSSNNSQNSGILISGSKDSCIKIWQYPKLQELRSLDEDYPVHSISFDPDSQQLFAGLMGFEQEGKITVWKLDTQPQKVQEISMNPYGCNKVLSEGKYLYSAHENRRIEFYTID</sequence>
<feature type="repeat" description="WD" evidence="3">
    <location>
        <begin position="589"/>
        <end position="619"/>
    </location>
</feature>
<dbReference type="GO" id="GO:1990234">
    <property type="term" value="C:transferase complex"/>
    <property type="evidence" value="ECO:0007669"/>
    <property type="project" value="UniProtKB-ARBA"/>
</dbReference>
<keyword evidence="2" id="KW-0677">Repeat</keyword>
<keyword evidence="6" id="KW-1185">Reference proteome</keyword>
<feature type="region of interest" description="Disordered" evidence="4">
    <location>
        <begin position="176"/>
        <end position="211"/>
    </location>
</feature>
<dbReference type="EMBL" id="CAJJDN010000013">
    <property type="protein sequence ID" value="CAD8059450.1"/>
    <property type="molecule type" value="Genomic_DNA"/>
</dbReference>
<feature type="compositionally biased region" description="Basic and acidic residues" evidence="4">
    <location>
        <begin position="261"/>
        <end position="270"/>
    </location>
</feature>
<feature type="region of interest" description="Disordered" evidence="4">
    <location>
        <begin position="260"/>
        <end position="290"/>
    </location>
</feature>
<evidence type="ECO:0000256" key="1">
    <source>
        <dbReference type="ARBA" id="ARBA00022574"/>
    </source>
</evidence>
<feature type="region of interest" description="Disordered" evidence="4">
    <location>
        <begin position="446"/>
        <end position="466"/>
    </location>
</feature>
<feature type="compositionally biased region" description="Low complexity" evidence="4">
    <location>
        <begin position="274"/>
        <end position="288"/>
    </location>
</feature>
<dbReference type="PANTHER" id="PTHR22847">
    <property type="entry name" value="WD40 REPEAT PROTEIN"/>
    <property type="match status" value="1"/>
</dbReference>
<dbReference type="OrthoDB" id="295882at2759"/>
<evidence type="ECO:0000256" key="3">
    <source>
        <dbReference type="PROSITE-ProRule" id="PRU00221"/>
    </source>
</evidence>
<protein>
    <submittedName>
        <fullName evidence="5">Uncharacterized protein</fullName>
    </submittedName>
</protein>
<dbReference type="PROSITE" id="PS50294">
    <property type="entry name" value="WD_REPEATS_REGION"/>
    <property type="match status" value="3"/>
</dbReference>
<evidence type="ECO:0000313" key="6">
    <source>
        <dbReference type="Proteomes" id="UP000692954"/>
    </source>
</evidence>
<dbReference type="AlphaFoldDB" id="A0A8S1KVD0"/>
<feature type="repeat" description="WD" evidence="3">
    <location>
        <begin position="666"/>
        <end position="711"/>
    </location>
</feature>
<comment type="caution">
    <text evidence="5">The sequence shown here is derived from an EMBL/GenBank/DDBJ whole genome shotgun (WGS) entry which is preliminary data.</text>
</comment>
<dbReference type="CDD" id="cd00200">
    <property type="entry name" value="WD40"/>
    <property type="match status" value="1"/>
</dbReference>
<accession>A0A8S1KVD0</accession>
<organism evidence="5 6">
    <name type="scientific">Paramecium sonneborni</name>
    <dbReference type="NCBI Taxonomy" id="65129"/>
    <lineage>
        <taxon>Eukaryota</taxon>
        <taxon>Sar</taxon>
        <taxon>Alveolata</taxon>
        <taxon>Ciliophora</taxon>
        <taxon>Intramacronucleata</taxon>
        <taxon>Oligohymenophorea</taxon>
        <taxon>Peniculida</taxon>
        <taxon>Parameciidae</taxon>
        <taxon>Paramecium</taxon>
    </lineage>
</organism>
<name>A0A8S1KVD0_9CILI</name>
<feature type="repeat" description="WD" evidence="3">
    <location>
        <begin position="506"/>
        <end position="546"/>
    </location>
</feature>
<dbReference type="PROSITE" id="PS50082">
    <property type="entry name" value="WD_REPEATS_2"/>
    <property type="match status" value="4"/>
</dbReference>
<proteinExistence type="predicted"/>
<feature type="repeat" description="WD" evidence="3">
    <location>
        <begin position="547"/>
        <end position="578"/>
    </location>
</feature>
<dbReference type="PANTHER" id="PTHR22847:SF637">
    <property type="entry name" value="WD REPEAT DOMAIN 5B"/>
    <property type="match status" value="1"/>
</dbReference>
<evidence type="ECO:0000256" key="2">
    <source>
        <dbReference type="ARBA" id="ARBA00022737"/>
    </source>
</evidence>
<reference evidence="5" key="1">
    <citation type="submission" date="2021-01" db="EMBL/GenBank/DDBJ databases">
        <authorList>
            <consortium name="Genoscope - CEA"/>
            <person name="William W."/>
        </authorList>
    </citation>
    <scope>NUCLEOTIDE SEQUENCE</scope>
</reference>
<dbReference type="SMART" id="SM00320">
    <property type="entry name" value="WD40"/>
    <property type="match status" value="6"/>
</dbReference>
<dbReference type="Proteomes" id="UP000692954">
    <property type="component" value="Unassembled WGS sequence"/>
</dbReference>
<evidence type="ECO:0000256" key="4">
    <source>
        <dbReference type="SAM" id="MobiDB-lite"/>
    </source>
</evidence>
<gene>
    <name evidence="5" type="ORF">PSON_ATCC_30995.1.T0130273</name>
</gene>
<keyword evidence="1 3" id="KW-0853">WD repeat</keyword>
<dbReference type="InterPro" id="IPR001680">
    <property type="entry name" value="WD40_rpt"/>
</dbReference>
<evidence type="ECO:0000313" key="5">
    <source>
        <dbReference type="EMBL" id="CAD8059450.1"/>
    </source>
</evidence>